<dbReference type="Proteomes" id="UP000728185">
    <property type="component" value="Unassembled WGS sequence"/>
</dbReference>
<gene>
    <name evidence="1" type="ORF">FBUS_04515</name>
</gene>
<reference evidence="1" key="1">
    <citation type="submission" date="2019-05" db="EMBL/GenBank/DDBJ databases">
        <title>Annotation for the trematode Fasciolopsis buski.</title>
        <authorList>
            <person name="Choi Y.-J."/>
        </authorList>
    </citation>
    <scope>NUCLEOTIDE SEQUENCE</scope>
    <source>
        <strain evidence="1">HT</strain>
        <tissue evidence="1">Whole worm</tissue>
    </source>
</reference>
<evidence type="ECO:0000313" key="1">
    <source>
        <dbReference type="EMBL" id="KAA0188405.1"/>
    </source>
</evidence>
<dbReference type="AlphaFoldDB" id="A0A8E0RN57"/>
<name>A0A8E0RN57_9TREM</name>
<accession>A0A8E0RN57</accession>
<dbReference type="EMBL" id="LUCM01008441">
    <property type="protein sequence ID" value="KAA0188405.1"/>
    <property type="molecule type" value="Genomic_DNA"/>
</dbReference>
<keyword evidence="2" id="KW-1185">Reference proteome</keyword>
<comment type="caution">
    <text evidence="1">The sequence shown here is derived from an EMBL/GenBank/DDBJ whole genome shotgun (WGS) entry which is preliminary data.</text>
</comment>
<protein>
    <submittedName>
        <fullName evidence="1">Uncharacterized protein</fullName>
    </submittedName>
</protein>
<organism evidence="1 2">
    <name type="scientific">Fasciolopsis buskii</name>
    <dbReference type="NCBI Taxonomy" id="27845"/>
    <lineage>
        <taxon>Eukaryota</taxon>
        <taxon>Metazoa</taxon>
        <taxon>Spiralia</taxon>
        <taxon>Lophotrochozoa</taxon>
        <taxon>Platyhelminthes</taxon>
        <taxon>Trematoda</taxon>
        <taxon>Digenea</taxon>
        <taxon>Plagiorchiida</taxon>
        <taxon>Echinostomata</taxon>
        <taxon>Echinostomatoidea</taxon>
        <taxon>Fasciolidae</taxon>
        <taxon>Fasciolopsis</taxon>
    </lineage>
</organism>
<evidence type="ECO:0000313" key="2">
    <source>
        <dbReference type="Proteomes" id="UP000728185"/>
    </source>
</evidence>
<dbReference type="OrthoDB" id="10442814at2759"/>
<sequence>MAQETPGFTKLNGYPDRALFTVEHLNSPKLRHVSEDDFIQASSSRGAVAQGHAMGCGRDASTASSLLMSESVYLPVANTSFSPEHLPPGIDSVMSRSTPLCTVGPQNNLDPVRPSRNCAMMDSLDMTTNIPELESSHATVRLSDQFRIAAGALQASSSSSQVNR</sequence>
<proteinExistence type="predicted"/>